<dbReference type="PANTHER" id="PTHR31905:SF4">
    <property type="entry name" value="PROTEIN MIX23"/>
    <property type="match status" value="1"/>
</dbReference>
<dbReference type="PANTHER" id="PTHR31905">
    <property type="entry name" value="COILED-COIL DOMAIN-CONTAINING PROTEIN 58"/>
    <property type="match status" value="1"/>
</dbReference>
<dbReference type="GeneTree" id="ENSGT00940000165953"/>
<dbReference type="AlphaFoldDB" id="A0A2K6U3A4"/>
<evidence type="ECO:0000313" key="2">
    <source>
        <dbReference type="Proteomes" id="UP000233220"/>
    </source>
</evidence>
<reference evidence="1" key="2">
    <citation type="submission" date="2025-09" db="UniProtKB">
        <authorList>
            <consortium name="Ensembl"/>
        </authorList>
    </citation>
    <scope>IDENTIFICATION</scope>
</reference>
<keyword evidence="2" id="KW-1185">Reference proteome</keyword>
<sequence>MVAPSGSVNCEEFAEFQLKWMQSELNVEEVVNDRSWKVFKECCRIHFKPPKNEQRYFFFFLKDRLIS</sequence>
<dbReference type="STRING" id="39432.ENSSBOP00000026376"/>
<dbReference type="InterPro" id="IPR019171">
    <property type="entry name" value="MIX23"/>
</dbReference>
<name>A0A2K6U3A4_SAIBB</name>
<protein>
    <submittedName>
        <fullName evidence="1">Uncharacterized protein</fullName>
    </submittedName>
</protein>
<accession>A0A2K6U3A4</accession>
<organism evidence="1 2">
    <name type="scientific">Saimiri boliviensis boliviensis</name>
    <name type="common">Bolivian squirrel monkey</name>
    <dbReference type="NCBI Taxonomy" id="39432"/>
    <lineage>
        <taxon>Eukaryota</taxon>
        <taxon>Metazoa</taxon>
        <taxon>Chordata</taxon>
        <taxon>Craniata</taxon>
        <taxon>Vertebrata</taxon>
        <taxon>Euteleostomi</taxon>
        <taxon>Mammalia</taxon>
        <taxon>Eutheria</taxon>
        <taxon>Euarchontoglires</taxon>
        <taxon>Primates</taxon>
        <taxon>Haplorrhini</taxon>
        <taxon>Platyrrhini</taxon>
        <taxon>Cebidae</taxon>
        <taxon>Saimiriinae</taxon>
        <taxon>Saimiri</taxon>
    </lineage>
</organism>
<dbReference type="GO" id="GO:0005758">
    <property type="term" value="C:mitochondrial intermembrane space"/>
    <property type="evidence" value="ECO:0007669"/>
    <property type="project" value="InterPro"/>
</dbReference>
<dbReference type="OMA" id="EFNECCR"/>
<proteinExistence type="predicted"/>
<reference evidence="1" key="1">
    <citation type="submission" date="2025-08" db="UniProtKB">
        <authorList>
            <consortium name="Ensembl"/>
        </authorList>
    </citation>
    <scope>IDENTIFICATION</scope>
</reference>
<dbReference type="Ensembl" id="ENSSBOT00000043249.1">
    <property type="protein sequence ID" value="ENSSBOP00000026376.1"/>
    <property type="gene ID" value="ENSSBOG00000029627.1"/>
</dbReference>
<dbReference type="Proteomes" id="UP000233220">
    <property type="component" value="Unplaced"/>
</dbReference>
<evidence type="ECO:0000313" key="1">
    <source>
        <dbReference type="Ensembl" id="ENSSBOP00000026376.1"/>
    </source>
</evidence>